<dbReference type="Proteomes" id="UP000279911">
    <property type="component" value="Unassembled WGS sequence"/>
</dbReference>
<name>A0A427TU62_9BACI</name>
<evidence type="ECO:0008006" key="4">
    <source>
        <dbReference type="Google" id="ProtNLM"/>
    </source>
</evidence>
<protein>
    <recommendedName>
        <fullName evidence="4">Group-specific protein</fullName>
    </recommendedName>
</protein>
<dbReference type="RefSeq" id="WP_125479035.1">
    <property type="nucleotide sequence ID" value="NZ_RSFW01000009.1"/>
</dbReference>
<keyword evidence="1" id="KW-1133">Transmembrane helix</keyword>
<evidence type="ECO:0000256" key="1">
    <source>
        <dbReference type="SAM" id="Phobius"/>
    </source>
</evidence>
<organism evidence="2 3">
    <name type="scientific">Mesobacillus subterraneus</name>
    <dbReference type="NCBI Taxonomy" id="285983"/>
    <lineage>
        <taxon>Bacteria</taxon>
        <taxon>Bacillati</taxon>
        <taxon>Bacillota</taxon>
        <taxon>Bacilli</taxon>
        <taxon>Bacillales</taxon>
        <taxon>Bacillaceae</taxon>
        <taxon>Mesobacillus</taxon>
    </lineage>
</organism>
<evidence type="ECO:0000313" key="2">
    <source>
        <dbReference type="EMBL" id="RSD27941.1"/>
    </source>
</evidence>
<sequence length="71" mass="8556">MLKKLERITLNFFMVFLIFSLIDYYFGLELIDRQSPLFIWILLIFSLTHIICQVLLFLDKRKKKKNGSIDT</sequence>
<feature type="transmembrane region" description="Helical" evidence="1">
    <location>
        <begin position="37"/>
        <end position="58"/>
    </location>
</feature>
<keyword evidence="1" id="KW-0812">Transmembrane</keyword>
<dbReference type="EMBL" id="RSFW01000009">
    <property type="protein sequence ID" value="RSD27941.1"/>
    <property type="molecule type" value="Genomic_DNA"/>
</dbReference>
<evidence type="ECO:0000313" key="3">
    <source>
        <dbReference type="Proteomes" id="UP000279911"/>
    </source>
</evidence>
<feature type="transmembrane region" description="Helical" evidence="1">
    <location>
        <begin position="12"/>
        <end position="31"/>
    </location>
</feature>
<gene>
    <name evidence="2" type="ORF">EJA10_05595</name>
</gene>
<reference evidence="3" key="1">
    <citation type="submission" date="2018-12" db="EMBL/GenBank/DDBJ databases">
        <title>Bacillus chawlae sp. nov., Bacillus glennii sp. nov., and Bacillus saganii sp. nov. Isolated from the Vehicle Assembly Building at Kennedy Space Center where the Viking Spacecraft were Assembled.</title>
        <authorList>
            <person name="Seuylemezian A."/>
            <person name="Vaishampayan P."/>
        </authorList>
    </citation>
    <scope>NUCLEOTIDE SEQUENCE [LARGE SCALE GENOMIC DNA]</scope>
    <source>
        <strain evidence="3">DSM 13966</strain>
    </source>
</reference>
<keyword evidence="1" id="KW-0472">Membrane</keyword>
<proteinExistence type="predicted"/>
<dbReference type="AlphaFoldDB" id="A0A427TU62"/>
<accession>A0A427TU62</accession>
<comment type="caution">
    <text evidence="2">The sequence shown here is derived from an EMBL/GenBank/DDBJ whole genome shotgun (WGS) entry which is preliminary data.</text>
</comment>